<evidence type="ECO:0000256" key="7">
    <source>
        <dbReference type="ARBA" id="ARBA00023136"/>
    </source>
</evidence>
<dbReference type="Proteomes" id="UP000634647">
    <property type="component" value="Unassembled WGS sequence"/>
</dbReference>
<reference evidence="14 15" key="2">
    <citation type="submission" date="2016-10" db="EMBL/GenBank/DDBJ databases">
        <authorList>
            <person name="Varghese N."/>
            <person name="Submissions S."/>
        </authorList>
    </citation>
    <scope>NUCLEOTIDE SEQUENCE [LARGE SCALE GENOMIC DNA]</scope>
    <source>
        <strain evidence="14 15">DSM 24802</strain>
    </source>
</reference>
<evidence type="ECO:0000256" key="11">
    <source>
        <dbReference type="RuleBase" id="RU003656"/>
    </source>
</evidence>
<comment type="subcellular location">
    <subcellularLocation>
        <location evidence="10">Cell membrane</location>
        <topology evidence="10">Peripheral membrane protein</topology>
    </subcellularLocation>
    <subcellularLocation>
        <location evidence="2">Endomembrane system</location>
        <topology evidence="2">Peripheral membrane protein</topology>
    </subcellularLocation>
</comment>
<dbReference type="GO" id="GO:0012505">
    <property type="term" value="C:endomembrane system"/>
    <property type="evidence" value="ECO:0007669"/>
    <property type="project" value="UniProtKB-SubCell"/>
</dbReference>
<keyword evidence="4 10" id="KW-0813">Transport</keyword>
<dbReference type="SUPFAM" id="SSF51344">
    <property type="entry name" value="Epsilon subunit of F1F0-ATP synthase N-terminal domain"/>
    <property type="match status" value="1"/>
</dbReference>
<keyword evidence="7 10" id="KW-0472">Membrane</keyword>
<reference evidence="13" key="1">
    <citation type="journal article" date="2014" name="Int. J. Syst. Evol. Microbiol.">
        <title>Complete genome sequence of Corynebacterium casei LMG S-19264T (=DSM 44701T), isolated from a smear-ripened cheese.</title>
        <authorList>
            <consortium name="US DOE Joint Genome Institute (JGI-PGF)"/>
            <person name="Walter F."/>
            <person name="Albersmeier A."/>
            <person name="Kalinowski J."/>
            <person name="Ruckert C."/>
        </authorList>
    </citation>
    <scope>NUCLEOTIDE SEQUENCE</scope>
    <source>
        <strain evidence="13">CGMCC 1.10859</strain>
    </source>
</reference>
<evidence type="ECO:0000259" key="12">
    <source>
        <dbReference type="Pfam" id="PF02823"/>
    </source>
</evidence>
<comment type="subunit">
    <text evidence="10 11">F-type ATPases have 2 components, CF(1) - the catalytic core - and CF(0) - the membrane proton channel. CF(1) has five subunits: alpha(3), beta(3), gamma(1), delta(1), epsilon(1). CF(0) has three main subunits: a, b and c.</text>
</comment>
<dbReference type="InterPro" id="IPR020546">
    <property type="entry name" value="ATP_synth_F1_dsu/esu_N"/>
</dbReference>
<evidence type="ECO:0000256" key="3">
    <source>
        <dbReference type="ARBA" id="ARBA00005712"/>
    </source>
</evidence>
<name>A0AAN4ZYF8_9RHOB</name>
<dbReference type="CDD" id="cd12152">
    <property type="entry name" value="F1-ATPase_delta"/>
    <property type="match status" value="1"/>
</dbReference>
<dbReference type="RefSeq" id="WP_035842154.1">
    <property type="nucleotide sequence ID" value="NZ_BNAB01000003.1"/>
</dbReference>
<comment type="caution">
    <text evidence="13">The sequence shown here is derived from an EMBL/GenBank/DDBJ whole genome shotgun (WGS) entry which is preliminary data.</text>
</comment>
<dbReference type="PANTHER" id="PTHR13822:SF10">
    <property type="entry name" value="ATP SYNTHASE EPSILON CHAIN, CHLOROPLASTIC"/>
    <property type="match status" value="1"/>
</dbReference>
<keyword evidence="15" id="KW-1185">Reference proteome</keyword>
<evidence type="ECO:0000256" key="1">
    <source>
        <dbReference type="ARBA" id="ARBA00003543"/>
    </source>
</evidence>
<dbReference type="NCBIfam" id="NF009978">
    <property type="entry name" value="PRK13443.1"/>
    <property type="match status" value="1"/>
</dbReference>
<dbReference type="Pfam" id="PF02823">
    <property type="entry name" value="ATP-synt_DE_N"/>
    <property type="match status" value="1"/>
</dbReference>
<dbReference type="HAMAP" id="MF_00530">
    <property type="entry name" value="ATP_synth_epsil_bac"/>
    <property type="match status" value="1"/>
</dbReference>
<keyword evidence="5 10" id="KW-0375">Hydrogen ion transport</keyword>
<dbReference type="InterPro" id="IPR001469">
    <property type="entry name" value="ATP_synth_F1_dsu/esu"/>
</dbReference>
<evidence type="ECO:0000256" key="9">
    <source>
        <dbReference type="ARBA" id="ARBA00023310"/>
    </source>
</evidence>
<evidence type="ECO:0000256" key="8">
    <source>
        <dbReference type="ARBA" id="ARBA00023196"/>
    </source>
</evidence>
<evidence type="ECO:0000313" key="13">
    <source>
        <dbReference type="EMBL" id="GHD99949.1"/>
    </source>
</evidence>
<accession>A0AAN4ZYF8</accession>
<evidence type="ECO:0000256" key="10">
    <source>
        <dbReference type="HAMAP-Rule" id="MF_00530"/>
    </source>
</evidence>
<comment type="similarity">
    <text evidence="3 10 11">Belongs to the ATPase epsilon chain family.</text>
</comment>
<protein>
    <recommendedName>
        <fullName evidence="10">ATP synthase epsilon chain</fullName>
    </recommendedName>
    <alternativeName>
        <fullName evidence="10">ATP synthase F1 sector epsilon subunit</fullName>
    </alternativeName>
    <alternativeName>
        <fullName evidence="10">F-ATPase epsilon subunit</fullName>
    </alternativeName>
</protein>
<evidence type="ECO:0000256" key="2">
    <source>
        <dbReference type="ARBA" id="ARBA00004184"/>
    </source>
</evidence>
<keyword evidence="6 10" id="KW-0406">Ion transport</keyword>
<dbReference type="GO" id="GO:0045259">
    <property type="term" value="C:proton-transporting ATP synthase complex"/>
    <property type="evidence" value="ECO:0007669"/>
    <property type="project" value="UniProtKB-KW"/>
</dbReference>
<comment type="function">
    <text evidence="1 10">Produces ATP from ADP in the presence of a proton gradient across the membrane.</text>
</comment>
<keyword evidence="10" id="KW-1003">Cell membrane</keyword>
<dbReference type="GO" id="GO:0005886">
    <property type="term" value="C:plasma membrane"/>
    <property type="evidence" value="ECO:0007669"/>
    <property type="project" value="UniProtKB-SubCell"/>
</dbReference>
<organism evidence="13 16">
    <name type="scientific">Allgaiera indica</name>
    <dbReference type="NCBI Taxonomy" id="765699"/>
    <lineage>
        <taxon>Bacteria</taxon>
        <taxon>Pseudomonadati</taxon>
        <taxon>Pseudomonadota</taxon>
        <taxon>Alphaproteobacteria</taxon>
        <taxon>Rhodobacterales</taxon>
        <taxon>Paracoccaceae</taxon>
        <taxon>Allgaiera</taxon>
    </lineage>
</organism>
<dbReference type="GO" id="GO:0046933">
    <property type="term" value="F:proton-transporting ATP synthase activity, rotational mechanism"/>
    <property type="evidence" value="ECO:0007669"/>
    <property type="project" value="UniProtKB-UniRule"/>
</dbReference>
<evidence type="ECO:0000256" key="6">
    <source>
        <dbReference type="ARBA" id="ARBA00023065"/>
    </source>
</evidence>
<keyword evidence="8 10" id="KW-0139">CF(1)</keyword>
<evidence type="ECO:0000313" key="15">
    <source>
        <dbReference type="Proteomes" id="UP000199541"/>
    </source>
</evidence>
<dbReference type="GO" id="GO:0005524">
    <property type="term" value="F:ATP binding"/>
    <property type="evidence" value="ECO:0007669"/>
    <property type="project" value="UniProtKB-UniRule"/>
</dbReference>
<reference evidence="13" key="3">
    <citation type="submission" date="2023-06" db="EMBL/GenBank/DDBJ databases">
        <authorList>
            <person name="Sun Q."/>
            <person name="Zhou Y."/>
        </authorList>
    </citation>
    <scope>NUCLEOTIDE SEQUENCE</scope>
    <source>
        <strain evidence="13">CGMCC 1.10859</strain>
    </source>
</reference>
<evidence type="ECO:0000313" key="16">
    <source>
        <dbReference type="Proteomes" id="UP000634647"/>
    </source>
</evidence>
<feature type="domain" description="ATP synthase F1 complex delta/epsilon subunit N-terminal" evidence="12">
    <location>
        <begin position="4"/>
        <end position="82"/>
    </location>
</feature>
<dbReference type="NCBIfam" id="TIGR01216">
    <property type="entry name" value="ATP_synt_epsi"/>
    <property type="match status" value="1"/>
</dbReference>
<dbReference type="Gene3D" id="2.60.15.10">
    <property type="entry name" value="F0F1 ATP synthase delta/epsilon subunit, N-terminal"/>
    <property type="match status" value="1"/>
</dbReference>
<sequence>MATMQFNLVSPERMLASTQASAVEVPGAEGDLEVMPGHEPVITTLRPGVLRAHGADGKTSFLVTGGFAQITGDEISVLAERAVPIEEATGTIIDEMLEEAKSLADAALPEDKDAAHKLISDVESLRGTMAI</sequence>
<dbReference type="Proteomes" id="UP000199541">
    <property type="component" value="Unassembled WGS sequence"/>
</dbReference>
<dbReference type="AlphaFoldDB" id="A0AAN4ZYF8"/>
<keyword evidence="9 10" id="KW-0066">ATP synthesis</keyword>
<proteinExistence type="inferred from homology"/>
<evidence type="ECO:0000256" key="4">
    <source>
        <dbReference type="ARBA" id="ARBA00022448"/>
    </source>
</evidence>
<dbReference type="EMBL" id="BNAB01000003">
    <property type="protein sequence ID" value="GHD99949.1"/>
    <property type="molecule type" value="Genomic_DNA"/>
</dbReference>
<dbReference type="EMBL" id="FNOB01000003">
    <property type="protein sequence ID" value="SDW40045.1"/>
    <property type="molecule type" value="Genomic_DNA"/>
</dbReference>
<evidence type="ECO:0000256" key="5">
    <source>
        <dbReference type="ARBA" id="ARBA00022781"/>
    </source>
</evidence>
<evidence type="ECO:0000313" key="14">
    <source>
        <dbReference type="EMBL" id="SDW40045.1"/>
    </source>
</evidence>
<dbReference type="PANTHER" id="PTHR13822">
    <property type="entry name" value="ATP SYNTHASE DELTA/EPSILON CHAIN"/>
    <property type="match status" value="1"/>
</dbReference>
<gene>
    <name evidence="13" type="primary">atpC1</name>
    <name evidence="10" type="synonym">atpC</name>
    <name evidence="13" type="ORF">GCM10008024_09710</name>
    <name evidence="14" type="ORF">SAMN05444006_103121</name>
</gene>
<dbReference type="InterPro" id="IPR036771">
    <property type="entry name" value="ATPsynth_dsu/esu_N"/>
</dbReference>